<evidence type="ECO:0000313" key="2">
    <source>
        <dbReference type="EMBL" id="NJQ05294.1"/>
    </source>
</evidence>
<dbReference type="PROSITE" id="PS51819">
    <property type="entry name" value="VOC"/>
    <property type="match status" value="1"/>
</dbReference>
<evidence type="ECO:0000259" key="1">
    <source>
        <dbReference type="PROSITE" id="PS51819"/>
    </source>
</evidence>
<accession>A0A7X6HYK1</accession>
<proteinExistence type="predicted"/>
<dbReference type="InterPro" id="IPR029068">
    <property type="entry name" value="Glyas_Bleomycin-R_OHBP_Dase"/>
</dbReference>
<protein>
    <submittedName>
        <fullName evidence="2">Glyoxalase</fullName>
    </submittedName>
</protein>
<dbReference type="AlphaFoldDB" id="A0A7X6HYK1"/>
<dbReference type="Gene3D" id="3.10.180.10">
    <property type="entry name" value="2,3-Dihydroxybiphenyl 1,2-Dioxygenase, domain 1"/>
    <property type="match status" value="1"/>
</dbReference>
<dbReference type="InterPro" id="IPR004360">
    <property type="entry name" value="Glyas_Fos-R_dOase_dom"/>
</dbReference>
<dbReference type="PANTHER" id="PTHR36503:SF3">
    <property type="entry name" value="BLR0126 PROTEIN"/>
    <property type="match status" value="1"/>
</dbReference>
<sequence length="134" mass="14171">MTTRIAVFGLVTSNLSASLDFYRALGVAVPEAADDAPHVEAELPGGLRLAWDTEETMRSFAPEWQPGRGGGLSVAFACDSPAEVDRVYAELTTAGHPGELPPWDAVWGQRYATVLDPDGNSVDLFAPLPEAAGT</sequence>
<dbReference type="EMBL" id="JAAVJD010000031">
    <property type="protein sequence ID" value="NJQ05294.1"/>
    <property type="molecule type" value="Genomic_DNA"/>
</dbReference>
<organism evidence="2 3">
    <name type="scientific">Streptomyces lonarensis</name>
    <dbReference type="NCBI Taxonomy" id="700599"/>
    <lineage>
        <taxon>Bacteria</taxon>
        <taxon>Bacillati</taxon>
        <taxon>Actinomycetota</taxon>
        <taxon>Actinomycetes</taxon>
        <taxon>Kitasatosporales</taxon>
        <taxon>Streptomycetaceae</taxon>
        <taxon>Streptomyces</taxon>
    </lineage>
</organism>
<reference evidence="2 3" key="1">
    <citation type="submission" date="2020-03" db="EMBL/GenBank/DDBJ databases">
        <title>Draft genome of Streptomyces sp. ventii, isolated from the Axial Seamount in the Pacific Ocean, and resequencing of the two type strains Streptomyces lonarensis strain NCL 716 and Streptomyces bohaiensis strain 11A07.</title>
        <authorList>
            <person name="Loughran R.M."/>
            <person name="Pfannmuller K.M."/>
            <person name="Wasson B.J."/>
            <person name="Deadmond M.C."/>
            <person name="Paddock B.E."/>
            <person name="Koyack M.J."/>
            <person name="Gallegos D.A."/>
            <person name="Mitchell E.A."/>
            <person name="Ushijima B."/>
            <person name="Saw J.H."/>
            <person name="Mcphail K.L."/>
            <person name="Videau P."/>
        </authorList>
    </citation>
    <scope>NUCLEOTIDE SEQUENCE [LARGE SCALE GENOMIC DNA]</scope>
    <source>
        <strain evidence="2 3">NCL716</strain>
    </source>
</reference>
<gene>
    <name evidence="2" type="ORF">HCN56_06820</name>
</gene>
<dbReference type="Pfam" id="PF00903">
    <property type="entry name" value="Glyoxalase"/>
    <property type="match status" value="1"/>
</dbReference>
<keyword evidence="3" id="KW-1185">Reference proteome</keyword>
<dbReference type="SUPFAM" id="SSF54593">
    <property type="entry name" value="Glyoxalase/Bleomycin resistance protein/Dihydroxybiphenyl dioxygenase"/>
    <property type="match status" value="1"/>
</dbReference>
<dbReference type="PANTHER" id="PTHR36503">
    <property type="entry name" value="BLR2520 PROTEIN"/>
    <property type="match status" value="1"/>
</dbReference>
<name>A0A7X6HYK1_9ACTN</name>
<evidence type="ECO:0000313" key="3">
    <source>
        <dbReference type="Proteomes" id="UP000578686"/>
    </source>
</evidence>
<dbReference type="InterPro" id="IPR037523">
    <property type="entry name" value="VOC_core"/>
</dbReference>
<comment type="caution">
    <text evidence="2">The sequence shown here is derived from an EMBL/GenBank/DDBJ whole genome shotgun (WGS) entry which is preliminary data.</text>
</comment>
<dbReference type="Proteomes" id="UP000578686">
    <property type="component" value="Unassembled WGS sequence"/>
</dbReference>
<feature type="domain" description="VOC" evidence="1">
    <location>
        <begin position="4"/>
        <end position="127"/>
    </location>
</feature>
<dbReference type="RefSeq" id="WP_167968579.1">
    <property type="nucleotide sequence ID" value="NZ_BHZG01000297.1"/>
</dbReference>